<dbReference type="AlphaFoldDB" id="A0A1G6KMN0"/>
<dbReference type="Proteomes" id="UP000199501">
    <property type="component" value="Unassembled WGS sequence"/>
</dbReference>
<dbReference type="STRING" id="1271860.SAMN05216174_101989"/>
<proteinExistence type="predicted"/>
<protein>
    <recommendedName>
        <fullName evidence="1">DUF8017 domain-containing protein</fullName>
    </recommendedName>
</protein>
<dbReference type="Pfam" id="PF26056">
    <property type="entry name" value="DUF8017"/>
    <property type="match status" value="1"/>
</dbReference>
<dbReference type="EMBL" id="FMZZ01000001">
    <property type="protein sequence ID" value="SDC32071.1"/>
    <property type="molecule type" value="Genomic_DNA"/>
</dbReference>
<keyword evidence="3" id="KW-1185">Reference proteome</keyword>
<dbReference type="InterPro" id="IPR058330">
    <property type="entry name" value="DUF8017"/>
</dbReference>
<name>A0A1G6KMN0_9PSEU</name>
<evidence type="ECO:0000313" key="3">
    <source>
        <dbReference type="Proteomes" id="UP000199501"/>
    </source>
</evidence>
<sequence>MLTVRNQRAAVTAAALVLAATVIAGFLLLGSGGDESGEATATAVAPTSTRAASPRPPRNPGWQVIDDPAAGLRYEVPPDWSLAPDTESLESSSGVELGHLADFGVYLCQGAEYGRAFSGSGVVPGAVDPAEAAAELAAAIAADQYSDGSQTARVTLSRATPLVRDGARGALVRAEAEATADDVADRCASTKGEITVVALATEAGAAVVVLGADVEPGADSAAPTVAVEQLRAVTDSVRLRR</sequence>
<evidence type="ECO:0000313" key="2">
    <source>
        <dbReference type="EMBL" id="SDC32071.1"/>
    </source>
</evidence>
<reference evidence="3" key="1">
    <citation type="submission" date="2016-10" db="EMBL/GenBank/DDBJ databases">
        <authorList>
            <person name="Varghese N."/>
            <person name="Submissions S."/>
        </authorList>
    </citation>
    <scope>NUCLEOTIDE SEQUENCE [LARGE SCALE GENOMIC DNA]</scope>
    <source>
        <strain evidence="3">IBRC-M 10403</strain>
    </source>
</reference>
<evidence type="ECO:0000259" key="1">
    <source>
        <dbReference type="Pfam" id="PF26056"/>
    </source>
</evidence>
<feature type="domain" description="DUF8017" evidence="1">
    <location>
        <begin position="56"/>
        <end position="239"/>
    </location>
</feature>
<organism evidence="2 3">
    <name type="scientific">Actinokineospora iranica</name>
    <dbReference type="NCBI Taxonomy" id="1271860"/>
    <lineage>
        <taxon>Bacteria</taxon>
        <taxon>Bacillati</taxon>
        <taxon>Actinomycetota</taxon>
        <taxon>Actinomycetes</taxon>
        <taxon>Pseudonocardiales</taxon>
        <taxon>Pseudonocardiaceae</taxon>
        <taxon>Actinokineospora</taxon>
    </lineage>
</organism>
<accession>A0A1G6KMN0</accession>
<gene>
    <name evidence="2" type="ORF">SAMN05216174_101989</name>
</gene>